<evidence type="ECO:0000313" key="3">
    <source>
        <dbReference type="Proteomes" id="UP000233551"/>
    </source>
</evidence>
<keyword evidence="1" id="KW-0732">Signal</keyword>
<dbReference type="Proteomes" id="UP000233551">
    <property type="component" value="Unassembled WGS sequence"/>
</dbReference>
<dbReference type="SUPFAM" id="SSF51338">
    <property type="entry name" value="Composite domain of metallo-dependent hydrolases"/>
    <property type="match status" value="1"/>
</dbReference>
<dbReference type="Gene3D" id="2.30.40.10">
    <property type="entry name" value="Urease, subunit C, domain 1"/>
    <property type="match status" value="1"/>
</dbReference>
<proteinExistence type="predicted"/>
<organism evidence="2 3">
    <name type="scientific">Punica granatum</name>
    <name type="common">Pomegranate</name>
    <dbReference type="NCBI Taxonomy" id="22663"/>
    <lineage>
        <taxon>Eukaryota</taxon>
        <taxon>Viridiplantae</taxon>
        <taxon>Streptophyta</taxon>
        <taxon>Embryophyta</taxon>
        <taxon>Tracheophyta</taxon>
        <taxon>Spermatophyta</taxon>
        <taxon>Magnoliopsida</taxon>
        <taxon>eudicotyledons</taxon>
        <taxon>Gunneridae</taxon>
        <taxon>Pentapetalae</taxon>
        <taxon>rosids</taxon>
        <taxon>malvids</taxon>
        <taxon>Myrtales</taxon>
        <taxon>Lythraceae</taxon>
        <taxon>Punica</taxon>
    </lineage>
</organism>
<sequence length="87" mass="8903">MDSLALHSLSALLLLLITSASAAASDPTNQFCDARIGYGDSGCGVSAAASSSKILIKGGTVVNAHHQEIADVFVEHGIIVDVKPNIK</sequence>
<comment type="caution">
    <text evidence="2">The sequence shown here is derived from an EMBL/GenBank/DDBJ whole genome shotgun (WGS) entry which is preliminary data.</text>
</comment>
<accession>A0A2I0JNE8</accession>
<keyword evidence="3" id="KW-1185">Reference proteome</keyword>
<protein>
    <submittedName>
        <fullName evidence="2">Uncharacterized protein</fullName>
    </submittedName>
</protein>
<name>A0A2I0JNE8_PUNGR</name>
<feature type="chain" id="PRO_5014119481" evidence="1">
    <location>
        <begin position="25"/>
        <end position="87"/>
    </location>
</feature>
<evidence type="ECO:0000256" key="1">
    <source>
        <dbReference type="SAM" id="SignalP"/>
    </source>
</evidence>
<dbReference type="STRING" id="22663.A0A2I0JNE8"/>
<dbReference type="AlphaFoldDB" id="A0A2I0JNE8"/>
<evidence type="ECO:0000313" key="2">
    <source>
        <dbReference type="EMBL" id="PKI57779.1"/>
    </source>
</evidence>
<gene>
    <name evidence="2" type="ORF">CRG98_021846</name>
</gene>
<dbReference type="EMBL" id="PGOL01001490">
    <property type="protein sequence ID" value="PKI57779.1"/>
    <property type="molecule type" value="Genomic_DNA"/>
</dbReference>
<dbReference type="GO" id="GO:0016810">
    <property type="term" value="F:hydrolase activity, acting on carbon-nitrogen (but not peptide) bonds"/>
    <property type="evidence" value="ECO:0007669"/>
    <property type="project" value="InterPro"/>
</dbReference>
<feature type="signal peptide" evidence="1">
    <location>
        <begin position="1"/>
        <end position="24"/>
    </location>
</feature>
<reference evidence="2 3" key="1">
    <citation type="submission" date="2017-11" db="EMBL/GenBank/DDBJ databases">
        <title>De-novo sequencing of pomegranate (Punica granatum L.) genome.</title>
        <authorList>
            <person name="Akparov Z."/>
            <person name="Amiraslanov A."/>
            <person name="Hajiyeva S."/>
            <person name="Abbasov M."/>
            <person name="Kaur K."/>
            <person name="Hamwieh A."/>
            <person name="Solovyev V."/>
            <person name="Salamov A."/>
            <person name="Braich B."/>
            <person name="Kosarev P."/>
            <person name="Mahmoud A."/>
            <person name="Hajiyev E."/>
            <person name="Babayeva S."/>
            <person name="Izzatullayeva V."/>
            <person name="Mammadov A."/>
            <person name="Mammadov A."/>
            <person name="Sharifova S."/>
            <person name="Ojaghi J."/>
            <person name="Eynullazada K."/>
            <person name="Bayramov B."/>
            <person name="Abdulazimova A."/>
            <person name="Shahmuradov I."/>
        </authorList>
    </citation>
    <scope>NUCLEOTIDE SEQUENCE [LARGE SCALE GENOMIC DNA]</scope>
    <source>
        <strain evidence="3">cv. AG2017</strain>
        <tissue evidence="2">Leaf</tissue>
    </source>
</reference>
<feature type="non-terminal residue" evidence="2">
    <location>
        <position position="87"/>
    </location>
</feature>
<dbReference type="InterPro" id="IPR011059">
    <property type="entry name" value="Metal-dep_hydrolase_composite"/>
</dbReference>